<evidence type="ECO:0000313" key="3">
    <source>
        <dbReference type="EMBL" id="MER8933279.1"/>
    </source>
</evidence>
<evidence type="ECO:0000313" key="4">
    <source>
        <dbReference type="Proteomes" id="UP001464387"/>
    </source>
</evidence>
<gene>
    <name evidence="3" type="ORF">NKI33_09915</name>
</gene>
<dbReference type="PANTHER" id="PTHR46696">
    <property type="entry name" value="P450, PUTATIVE (EUROFUNG)-RELATED"/>
    <property type="match status" value="1"/>
</dbReference>
<proteinExistence type="inferred from homology"/>
<dbReference type="InterPro" id="IPR002397">
    <property type="entry name" value="Cyt_P450_B"/>
</dbReference>
<dbReference type="PRINTS" id="PR00359">
    <property type="entry name" value="BP450"/>
</dbReference>
<reference evidence="3 4" key="1">
    <citation type="journal article" date="2024" name="Proc. Natl. Acad. Sci. U.S.A.">
        <title>The evolutionary genomics of adaptation to stress in wild rhizobium bacteria.</title>
        <authorList>
            <person name="Kehlet-Delgado H."/>
            <person name="Montoya A.P."/>
            <person name="Jensen K.T."/>
            <person name="Wendlandt C.E."/>
            <person name="Dexheimer C."/>
            <person name="Roberts M."/>
            <person name="Torres Martinez L."/>
            <person name="Friesen M.L."/>
            <person name="Griffitts J.S."/>
            <person name="Porter S.S."/>
        </authorList>
    </citation>
    <scope>NUCLEOTIDE SEQUENCE [LARGE SCALE GENOMIC DNA]</scope>
    <source>
        <strain evidence="3 4">M0729</strain>
    </source>
</reference>
<accession>A0ABV1YDX1</accession>
<dbReference type="PANTHER" id="PTHR46696:SF1">
    <property type="entry name" value="CYTOCHROME P450 YJIB-RELATED"/>
    <property type="match status" value="1"/>
</dbReference>
<organism evidence="3 4">
    <name type="scientific">Mesorhizobium opportunistum</name>
    <dbReference type="NCBI Taxonomy" id="593909"/>
    <lineage>
        <taxon>Bacteria</taxon>
        <taxon>Pseudomonadati</taxon>
        <taxon>Pseudomonadota</taxon>
        <taxon>Alphaproteobacteria</taxon>
        <taxon>Hyphomicrobiales</taxon>
        <taxon>Phyllobacteriaceae</taxon>
        <taxon>Mesorhizobium</taxon>
    </lineage>
</organism>
<name>A0ABV1YDX1_9HYPH</name>
<protein>
    <submittedName>
        <fullName evidence="3">Cytochrome P450</fullName>
    </submittedName>
</protein>
<sequence length="402" mass="43792">MAALSFAENITVGELEADPYPIYAELRRSAPVAFVPSVSLWFVTRWKDVELVAKSPDIFSAIVKAGVSPVERSFGKPTILTSDGEVHKHLRQGVDPKYRPRTVASYAGDLVRSIAEPYLDAIVERGSAELMADYFEPVSTLSLARSLGLADIGMPTLRRWFYGLAQGAINFEKDPKRQEIADAIGAEVGDAVTPTLERLVREPDDSALSHMLHDGMPEGKTRPIDFLMPTVKVILLGGMQEPGHGAGSILVGLLRSPDQLRKVLGDPETFVPKAVDEGLRWVAPIGTQTRETTRAVEIGGATIPAGAAVAALVSSASRDESRFADPDRFDIDRDEGNHAAFGFGHHFCSGRFFAREQMCLAVRLLLERFPDLSLVPGKEPVFRGWEFRAPTTLHVSFGAGSQ</sequence>
<keyword evidence="4" id="KW-1185">Reference proteome</keyword>
<dbReference type="EMBL" id="JAMYPJ010000010">
    <property type="protein sequence ID" value="MER8933279.1"/>
    <property type="molecule type" value="Genomic_DNA"/>
</dbReference>
<comment type="caution">
    <text evidence="3">The sequence shown here is derived from an EMBL/GenBank/DDBJ whole genome shotgun (WGS) entry which is preliminary data.</text>
</comment>
<comment type="cofactor">
    <cofactor evidence="1">
        <name>heme</name>
        <dbReference type="ChEBI" id="CHEBI:30413"/>
    </cofactor>
</comment>
<evidence type="ECO:0000256" key="1">
    <source>
        <dbReference type="ARBA" id="ARBA00001971"/>
    </source>
</evidence>
<dbReference type="RefSeq" id="WP_287274006.1">
    <property type="nucleotide sequence ID" value="NZ_JAMYMY010000034.1"/>
</dbReference>
<dbReference type="Proteomes" id="UP001464387">
    <property type="component" value="Unassembled WGS sequence"/>
</dbReference>
<dbReference type="Pfam" id="PF00067">
    <property type="entry name" value="p450"/>
    <property type="match status" value="1"/>
</dbReference>
<dbReference type="Gene3D" id="1.10.630.10">
    <property type="entry name" value="Cytochrome P450"/>
    <property type="match status" value="1"/>
</dbReference>
<comment type="similarity">
    <text evidence="2">Belongs to the cytochrome P450 family.</text>
</comment>
<dbReference type="InterPro" id="IPR036396">
    <property type="entry name" value="Cyt_P450_sf"/>
</dbReference>
<dbReference type="SUPFAM" id="SSF48264">
    <property type="entry name" value="Cytochrome P450"/>
    <property type="match status" value="1"/>
</dbReference>
<dbReference type="InterPro" id="IPR001128">
    <property type="entry name" value="Cyt_P450"/>
</dbReference>
<evidence type="ECO:0000256" key="2">
    <source>
        <dbReference type="ARBA" id="ARBA00010617"/>
    </source>
</evidence>